<dbReference type="SUPFAM" id="SSF51445">
    <property type="entry name" value="(Trans)glycosidases"/>
    <property type="match status" value="1"/>
</dbReference>
<dbReference type="Pfam" id="PF00395">
    <property type="entry name" value="SLH"/>
    <property type="match status" value="3"/>
</dbReference>
<feature type="compositionally biased region" description="Polar residues" evidence="2">
    <location>
        <begin position="1207"/>
        <end position="1222"/>
    </location>
</feature>
<dbReference type="Gene3D" id="2.60.40.10">
    <property type="entry name" value="Immunoglobulins"/>
    <property type="match status" value="2"/>
</dbReference>
<dbReference type="InterPro" id="IPR036116">
    <property type="entry name" value="FN3_sf"/>
</dbReference>
<keyword evidence="3" id="KW-0732">Signal</keyword>
<dbReference type="Pfam" id="PF00041">
    <property type="entry name" value="fn3"/>
    <property type="match status" value="2"/>
</dbReference>
<dbReference type="PROSITE" id="PS51272">
    <property type="entry name" value="SLH"/>
    <property type="match status" value="3"/>
</dbReference>
<dbReference type="InterPro" id="IPR004352">
    <property type="entry name" value="GH114_TIM-barrel"/>
</dbReference>
<dbReference type="SUPFAM" id="SSF49344">
    <property type="entry name" value="CBD9-like"/>
    <property type="match status" value="1"/>
</dbReference>
<accession>A0A3G9J7P1</accession>
<feature type="region of interest" description="Disordered" evidence="2">
    <location>
        <begin position="1198"/>
        <end position="1222"/>
    </location>
</feature>
<sequence>MKMRKILFCALIVTLFAPFFCFSPASNRAYASPALSVDGNTSDWATLPPLVRNYTMSHTMHVFNNNSYLYLLIEGGGLSAMTSQLYIDSDNNELTGCNKTGWQNPSGADILLESEIKIVPTEVSIGGQTVVRNIKHERLVRYKYTGTSGDCKWSREKEYEGNGEFFKGEYVIEARIPLADLGLLPGDSIRLGFVNYHSDMDRLPLAGEPLATYTLLNGTDESNPPTSPLNLAVSRIESTKLELSWDAATDDTGVTGYKVYRKPVGGTEAFIGWAVTPRFLDRWLEPTTSYSYRVVAYDASGNSSLPSASLSGTTVAYPTVPASTGNWNDTTKLLFNYTIDEAIDSHVFADYDLLVLSGAVSPEKIKEIKTLNPNIFIVGYISVGQDSPIGNDIDIFFKDGKGNPECDANWPSCYIDPTHPKWQKKVLEQLLPSMVNRGFDGFYLDTVDVTESIHTDKAWGMGQLIQLIKKKFPDKIVFSGGGAHLLTGDTYDIANSIDAMLFESYTSTWVGKDMWNSDGSVFLGNDEQYNVYTPYDHPRKMDYITKRDHVNKVRFIHKPDGTLSRDLAGAPLINPQADFRVFTLDYATPDQTDLMTYAANRAWADGFYPSFGMKLLYLPPAYDWMDKAAFNPGSVGSSYSLQNFGKGIDLLKYASVTVDGNDTDWAGMNAETVYGSGSIASMSIRTDGTNLNILVKGTGLNNPGQRVILNTDRFDTSGYQFPEWSGSAHTGTDFMIENGTLFRHKGDPWSSSGWTNWSWEKIENVLEYKVSNDGTIAEMSVPLSALFSIGTQKTYAFTMIDAAYMKFSGASTTETLPAAPGLLHADLRLKLVSVDGSGTDWSALSPIVSPTAGGTITSMKATNDAYHLYMLVNGTNMNLSMGRMLLNTDNNEQTGYQSMPWSPLILTGADFMVENGQIYKYVGTGADWNWVPVVKYPDVPVPATGYAASSSALEMAIPLDAVNLTSISKFKAAFVQFSGNAITGHFPYIFDIDLAVAAAAATATTAIAANNSVSASPSSVMGGGAVTLTAIGDRQAAAGAVVGDEKYIPTSWTSTEAGKTGNFTLSGGNFTSMYTTTSAGGYTVTATFTKQTWNGSAWVNTATTDTKITTVTVITAPSAPTNITAVAGNGQATVSFTPPANNGGSAITGYEVTASPGNIKVTGTASPITITGLSNGTNYTFTVKAINVASSSSVSAASNAVTPSSPYLPSQPSTPTLPETQSTGADVLVNGKLEHAGTATTTKVNGQTVTTVLLDPKKLEDKLSAEGQFVVITIPVNTKSDVVIGELDGQMVKNMEQKQAVLKIKTENATYTLPSQQININSISNKLGKEVALQEIKIQIEVAKPTTDMVKIVENAAAKGGFTIVVPPLDFTVRATYGNTTIEVSKFNVYVERAIAIPDGVDPNKITTGAVVDPDGTVRHVPTKIIIIDGKYYAKVSSLTNSTYAIVWHPLEFKDVAQHWAKDAINDMGSRMVINGIDNESFNPEQDITRAEFTAIMVRGLGLKLESGDTSFADVKSSEWYSSAIKTAYSHNLISGFEDGTFHPMDKITREQAMTIIAKAMTITNLKAKQPSKDVGQLLSPFTDASHAAEWAKSGIADCLLAGIVLGRNSTELAPKAYISRAEVAAIVQRLLKKSDLI</sequence>
<proteinExistence type="predicted"/>
<dbReference type="PANTHER" id="PTHR13817:SF166">
    <property type="entry name" value="NEURONAL IGCAM-RELATED"/>
    <property type="match status" value="1"/>
</dbReference>
<keyword evidence="5" id="KW-1185">Reference proteome</keyword>
<dbReference type="InterPro" id="IPR003961">
    <property type="entry name" value="FN3_dom"/>
</dbReference>
<dbReference type="Proteomes" id="UP000275368">
    <property type="component" value="Chromosome"/>
</dbReference>
<evidence type="ECO:0000313" key="5">
    <source>
        <dbReference type="Proteomes" id="UP000275368"/>
    </source>
</evidence>
<dbReference type="CDD" id="cd00063">
    <property type="entry name" value="FN3"/>
    <property type="match status" value="2"/>
</dbReference>
<evidence type="ECO:0000313" key="4">
    <source>
        <dbReference type="EMBL" id="BBH18999.1"/>
    </source>
</evidence>
<dbReference type="Pfam" id="PF03537">
    <property type="entry name" value="Glyco_hydro_114"/>
    <property type="match status" value="1"/>
</dbReference>
<dbReference type="InterPro" id="IPR013783">
    <property type="entry name" value="Ig-like_fold"/>
</dbReference>
<evidence type="ECO:0000256" key="3">
    <source>
        <dbReference type="SAM" id="SignalP"/>
    </source>
</evidence>
<dbReference type="EMBL" id="AP019308">
    <property type="protein sequence ID" value="BBH18999.1"/>
    <property type="molecule type" value="Genomic_DNA"/>
</dbReference>
<dbReference type="Gene3D" id="3.20.20.70">
    <property type="entry name" value="Aldolase class I"/>
    <property type="match status" value="1"/>
</dbReference>
<gene>
    <name evidence="4" type="ORF">Back11_03440</name>
</gene>
<dbReference type="InterPro" id="IPR013785">
    <property type="entry name" value="Aldolase_TIM"/>
</dbReference>
<dbReference type="InterPro" id="IPR017853">
    <property type="entry name" value="GH"/>
</dbReference>
<dbReference type="SUPFAM" id="SSF49265">
    <property type="entry name" value="Fibronectin type III"/>
    <property type="match status" value="1"/>
</dbReference>
<organism evidence="4 5">
    <name type="scientific">Paenibacillus baekrokdamisoli</name>
    <dbReference type="NCBI Taxonomy" id="1712516"/>
    <lineage>
        <taxon>Bacteria</taxon>
        <taxon>Bacillati</taxon>
        <taxon>Bacillota</taxon>
        <taxon>Bacilli</taxon>
        <taxon>Bacillales</taxon>
        <taxon>Paenibacillaceae</taxon>
        <taxon>Paenibacillus</taxon>
    </lineage>
</organism>
<dbReference type="KEGG" id="pbk:Back11_03440"/>
<dbReference type="RefSeq" id="WP_164522633.1">
    <property type="nucleotide sequence ID" value="NZ_AP019308.1"/>
</dbReference>
<keyword evidence="1" id="KW-0677">Repeat</keyword>
<dbReference type="InterPro" id="IPR050964">
    <property type="entry name" value="Striated_Muscle_Regulatory"/>
</dbReference>
<feature type="chain" id="PRO_5043377508" evidence="3">
    <location>
        <begin position="26"/>
        <end position="1638"/>
    </location>
</feature>
<dbReference type="InterPro" id="IPR001119">
    <property type="entry name" value="SLH_dom"/>
</dbReference>
<evidence type="ECO:0000256" key="2">
    <source>
        <dbReference type="SAM" id="MobiDB-lite"/>
    </source>
</evidence>
<reference evidence="4 5" key="1">
    <citation type="submission" date="2018-11" db="EMBL/GenBank/DDBJ databases">
        <title>Complete genome sequence of Paenibacillus baekrokdamisoli strain KCTC 33723.</title>
        <authorList>
            <person name="Kang S.W."/>
            <person name="Lee K.C."/>
            <person name="Kim K.K."/>
            <person name="Kim J.S."/>
            <person name="Kim D.S."/>
            <person name="Ko S.H."/>
            <person name="Yang S.H."/>
            <person name="Lee J.S."/>
        </authorList>
    </citation>
    <scope>NUCLEOTIDE SEQUENCE [LARGE SCALE GENOMIC DNA]</scope>
    <source>
        <strain evidence="4 5">KCTC 33723</strain>
    </source>
</reference>
<name>A0A3G9J7P1_9BACL</name>
<dbReference type="PROSITE" id="PS50853">
    <property type="entry name" value="FN3"/>
    <property type="match status" value="2"/>
</dbReference>
<dbReference type="PANTHER" id="PTHR13817">
    <property type="entry name" value="TITIN"/>
    <property type="match status" value="1"/>
</dbReference>
<dbReference type="SMART" id="SM00060">
    <property type="entry name" value="FN3"/>
    <property type="match status" value="2"/>
</dbReference>
<protein>
    <submittedName>
        <fullName evidence="4">Uncharacterized protein</fullName>
    </submittedName>
</protein>
<feature type="signal peptide" evidence="3">
    <location>
        <begin position="1"/>
        <end position="25"/>
    </location>
</feature>
<evidence type="ECO:0000256" key="1">
    <source>
        <dbReference type="ARBA" id="ARBA00022737"/>
    </source>
</evidence>